<dbReference type="RefSeq" id="WP_146977568.1">
    <property type="nucleotide sequence ID" value="NZ_VOSL01000148.1"/>
</dbReference>
<dbReference type="SUPFAM" id="SSF55781">
    <property type="entry name" value="GAF domain-like"/>
    <property type="match status" value="1"/>
</dbReference>
<comment type="caution">
    <text evidence="2">The sequence shown here is derived from an EMBL/GenBank/DDBJ whole genome shotgun (WGS) entry which is preliminary data.</text>
</comment>
<dbReference type="OrthoDB" id="9787707at2"/>
<reference evidence="2 3" key="1">
    <citation type="submission" date="2019-08" db="EMBL/GenBank/DDBJ databases">
        <title>Bradymonadales sp. TMQ2.</title>
        <authorList>
            <person name="Liang Q."/>
        </authorList>
    </citation>
    <scope>NUCLEOTIDE SEQUENCE [LARGE SCALE GENOMIC DNA]</scope>
    <source>
        <strain evidence="2 3">TMQ2</strain>
    </source>
</reference>
<dbReference type="Pfam" id="PF01590">
    <property type="entry name" value="GAF"/>
    <property type="match status" value="1"/>
</dbReference>
<name>A0A5C6X0Z7_9DELT</name>
<dbReference type="Proteomes" id="UP000321046">
    <property type="component" value="Unassembled WGS sequence"/>
</dbReference>
<proteinExistence type="predicted"/>
<dbReference type="InterPro" id="IPR003018">
    <property type="entry name" value="GAF"/>
</dbReference>
<evidence type="ECO:0000313" key="2">
    <source>
        <dbReference type="EMBL" id="TXD31395.1"/>
    </source>
</evidence>
<dbReference type="PANTHER" id="PTHR43102">
    <property type="entry name" value="SLR1143 PROTEIN"/>
    <property type="match status" value="1"/>
</dbReference>
<dbReference type="SMART" id="SM00065">
    <property type="entry name" value="GAF"/>
    <property type="match status" value="1"/>
</dbReference>
<sequence length="239" mass="26882">MPKPFPLTAAEKERLEALRQFAILDTPPDGAFDRIVKLAARLFDAPIALVSLVDEDRVWFKARHGIDIDEVGRDPGLCASVVFSDEAYMIRDALDDPRTLAHPLVAGEFGLRFYAAAPLITRQGHRLGALAVMGFEPRDFAQEDRDTLHDLAALVMEQMELRLTTRKLLGSLERFITNLHDLQEPERFITLCAWTKSIRVGDEWMTFEHFLRSKLGLSVTHGIHPDAAEKFGNSTDDEG</sequence>
<dbReference type="PANTHER" id="PTHR43102:SF2">
    <property type="entry name" value="GAF DOMAIN-CONTAINING PROTEIN"/>
    <property type="match status" value="1"/>
</dbReference>
<gene>
    <name evidence="2" type="ORF">FRC96_21280</name>
</gene>
<accession>A0A5C6X0Z7</accession>
<evidence type="ECO:0000259" key="1">
    <source>
        <dbReference type="SMART" id="SM00065"/>
    </source>
</evidence>
<dbReference type="InterPro" id="IPR029016">
    <property type="entry name" value="GAF-like_dom_sf"/>
</dbReference>
<protein>
    <submittedName>
        <fullName evidence="2">GAF domain-containing protein</fullName>
    </submittedName>
</protein>
<dbReference type="EMBL" id="VOSL01000148">
    <property type="protein sequence ID" value="TXD31395.1"/>
    <property type="molecule type" value="Genomic_DNA"/>
</dbReference>
<dbReference type="AlphaFoldDB" id="A0A5C6X0Z7"/>
<evidence type="ECO:0000313" key="3">
    <source>
        <dbReference type="Proteomes" id="UP000321046"/>
    </source>
</evidence>
<organism evidence="2 3">
    <name type="scientific">Lujinxingia vulgaris</name>
    <dbReference type="NCBI Taxonomy" id="2600176"/>
    <lineage>
        <taxon>Bacteria</taxon>
        <taxon>Deltaproteobacteria</taxon>
        <taxon>Bradymonadales</taxon>
        <taxon>Lujinxingiaceae</taxon>
        <taxon>Lujinxingia</taxon>
    </lineage>
</organism>
<dbReference type="Gene3D" id="3.30.450.40">
    <property type="match status" value="1"/>
</dbReference>
<feature type="domain" description="GAF" evidence="1">
    <location>
        <begin position="27"/>
        <end position="169"/>
    </location>
</feature>